<sequence length="428" mass="45552">MGFSILPLLSLSLSLVVLAVLFLGELFIAVRSTTHPSDIQALKDLLQAVDPTSIPQGSCLSSWDFSYDPCDSSYGQRFSCGIRCDLNDSGLARVTELALDSAGYSGPLSVSPGRLPFLGTLDVADNRFSGPLPPAISNLTRLSRLSLSRNSFSGQIPPDFSSLSDLQHLYLDNNLLSGQIPPALGSGLRSLVRLELQSNRLSGEFPDLSGLKNLAFVDASDNLLSGPVVLRRFPPSIVQISMRDNQLEGELSEGISDLPLLQVVDLSHNRLSGEVPAAVFEHPSLEQVTLSYNGLSSVGVPAGGGRGSGLIALDLGHNRVEGLVPAFMGLMPRLSALSLESNRLTGMIPAQYGLKAAGEGVAPFERLILSGNYLFGPIPGPFMGMKPGSAMVSLADNCLIRCPNIFFFCQGGAQKSWTDCYNFSPVIP</sequence>
<accession>A0A3S3MLL1</accession>
<keyword evidence="7" id="KW-1185">Reference proteome</keyword>
<dbReference type="InterPro" id="IPR032675">
    <property type="entry name" value="LRR_dom_sf"/>
</dbReference>
<name>A0A3S3MLL1_9MAGN</name>
<organism evidence="6 7">
    <name type="scientific">Cinnamomum micranthum f. kanehirae</name>
    <dbReference type="NCBI Taxonomy" id="337451"/>
    <lineage>
        <taxon>Eukaryota</taxon>
        <taxon>Viridiplantae</taxon>
        <taxon>Streptophyta</taxon>
        <taxon>Embryophyta</taxon>
        <taxon>Tracheophyta</taxon>
        <taxon>Spermatophyta</taxon>
        <taxon>Magnoliopsida</taxon>
        <taxon>Magnoliidae</taxon>
        <taxon>Laurales</taxon>
        <taxon>Lauraceae</taxon>
        <taxon>Cinnamomum</taxon>
    </lineage>
</organism>
<dbReference type="PANTHER" id="PTHR48009">
    <property type="entry name" value="LEUCINE-RICH REPEAT (LRR) FAMILY PROTEIN"/>
    <property type="match status" value="1"/>
</dbReference>
<dbReference type="Pfam" id="PF13855">
    <property type="entry name" value="LRR_8"/>
    <property type="match status" value="2"/>
</dbReference>
<keyword evidence="6" id="KW-0418">Kinase</keyword>
<dbReference type="Pfam" id="PF00560">
    <property type="entry name" value="LRR_1"/>
    <property type="match status" value="1"/>
</dbReference>
<dbReference type="InterPro" id="IPR053213">
    <property type="entry name" value="RLP29"/>
</dbReference>
<dbReference type="STRING" id="337451.A0A3S3MLL1"/>
<evidence type="ECO:0000256" key="1">
    <source>
        <dbReference type="ARBA" id="ARBA00004370"/>
    </source>
</evidence>
<dbReference type="InterPro" id="IPR001611">
    <property type="entry name" value="Leu-rich_rpt"/>
</dbReference>
<dbReference type="GO" id="GO:0016301">
    <property type="term" value="F:kinase activity"/>
    <property type="evidence" value="ECO:0007669"/>
    <property type="project" value="UniProtKB-KW"/>
</dbReference>
<protein>
    <submittedName>
        <fullName evidence="6">LRR receptor-like serine/threonine-protein kinase FLS2</fullName>
    </submittedName>
</protein>
<dbReference type="Gene3D" id="3.80.10.10">
    <property type="entry name" value="Ribonuclease Inhibitor"/>
    <property type="match status" value="3"/>
</dbReference>
<keyword evidence="5" id="KW-0472">Membrane</keyword>
<dbReference type="GO" id="GO:0016020">
    <property type="term" value="C:membrane"/>
    <property type="evidence" value="ECO:0007669"/>
    <property type="project" value="UniProtKB-SubCell"/>
</dbReference>
<dbReference type="InterPro" id="IPR003591">
    <property type="entry name" value="Leu-rich_rpt_typical-subtyp"/>
</dbReference>
<evidence type="ECO:0000256" key="4">
    <source>
        <dbReference type="ARBA" id="ARBA00022737"/>
    </source>
</evidence>
<evidence type="ECO:0000256" key="3">
    <source>
        <dbReference type="ARBA" id="ARBA00022729"/>
    </source>
</evidence>
<keyword evidence="4" id="KW-0677">Repeat</keyword>
<dbReference type="EMBL" id="QPKB01000005">
    <property type="protein sequence ID" value="RWR85897.1"/>
    <property type="molecule type" value="Genomic_DNA"/>
</dbReference>
<dbReference type="SUPFAM" id="SSF52058">
    <property type="entry name" value="L domain-like"/>
    <property type="match status" value="1"/>
</dbReference>
<evidence type="ECO:0000256" key="5">
    <source>
        <dbReference type="ARBA" id="ARBA00023136"/>
    </source>
</evidence>
<evidence type="ECO:0000313" key="7">
    <source>
        <dbReference type="Proteomes" id="UP000283530"/>
    </source>
</evidence>
<dbReference type="PANTHER" id="PTHR48009:SF7">
    <property type="entry name" value="LEUCINE-RICH REPEAT (LRR) FAMILY PROTEIN"/>
    <property type="match status" value="1"/>
</dbReference>
<keyword evidence="2" id="KW-0433">Leucine-rich repeat</keyword>
<evidence type="ECO:0000256" key="2">
    <source>
        <dbReference type="ARBA" id="ARBA00022614"/>
    </source>
</evidence>
<dbReference type="AlphaFoldDB" id="A0A3S3MLL1"/>
<dbReference type="Proteomes" id="UP000283530">
    <property type="component" value="Unassembled WGS sequence"/>
</dbReference>
<gene>
    <name evidence="6" type="ORF">CKAN_01477300</name>
</gene>
<dbReference type="OrthoDB" id="676979at2759"/>
<keyword evidence="6" id="KW-0675">Receptor</keyword>
<dbReference type="SMART" id="SM00369">
    <property type="entry name" value="LRR_TYP"/>
    <property type="match status" value="5"/>
</dbReference>
<dbReference type="FunFam" id="3.80.10.10:FF:000400">
    <property type="entry name" value="Nuclear pore complex protein NUP107"/>
    <property type="match status" value="1"/>
</dbReference>
<evidence type="ECO:0000313" key="6">
    <source>
        <dbReference type="EMBL" id="RWR85897.1"/>
    </source>
</evidence>
<reference evidence="6 7" key="1">
    <citation type="journal article" date="2019" name="Nat. Plants">
        <title>Stout camphor tree genome fills gaps in understanding of flowering plant genome evolution.</title>
        <authorList>
            <person name="Chaw S.M."/>
            <person name="Liu Y.C."/>
            <person name="Wu Y.W."/>
            <person name="Wang H.Y."/>
            <person name="Lin C.I."/>
            <person name="Wu C.S."/>
            <person name="Ke H.M."/>
            <person name="Chang L.Y."/>
            <person name="Hsu C.Y."/>
            <person name="Yang H.T."/>
            <person name="Sudianto E."/>
            <person name="Hsu M.H."/>
            <person name="Wu K.P."/>
            <person name="Wang L.N."/>
            <person name="Leebens-Mack J.H."/>
            <person name="Tsai I.J."/>
        </authorList>
    </citation>
    <scope>NUCLEOTIDE SEQUENCE [LARGE SCALE GENOMIC DNA]</scope>
    <source>
        <strain evidence="7">cv. Chaw 1501</strain>
        <tissue evidence="6">Young leaves</tissue>
    </source>
</reference>
<proteinExistence type="predicted"/>
<keyword evidence="6" id="KW-0808">Transferase</keyword>
<comment type="caution">
    <text evidence="6">The sequence shown here is derived from an EMBL/GenBank/DDBJ whole genome shotgun (WGS) entry which is preliminary data.</text>
</comment>
<keyword evidence="3" id="KW-0732">Signal</keyword>
<comment type="subcellular location">
    <subcellularLocation>
        <location evidence="1">Membrane</location>
    </subcellularLocation>
</comment>